<evidence type="ECO:0000256" key="2">
    <source>
        <dbReference type="SAM" id="Phobius"/>
    </source>
</evidence>
<feature type="transmembrane region" description="Helical" evidence="2">
    <location>
        <begin position="32"/>
        <end position="53"/>
    </location>
</feature>
<evidence type="ECO:0000313" key="3">
    <source>
        <dbReference type="EMBL" id="KAF4962503.1"/>
    </source>
</evidence>
<evidence type="ECO:0000313" key="4">
    <source>
        <dbReference type="Proteomes" id="UP000622797"/>
    </source>
</evidence>
<evidence type="ECO:0008006" key="5">
    <source>
        <dbReference type="Google" id="ProtNLM"/>
    </source>
</evidence>
<reference evidence="3" key="1">
    <citation type="journal article" date="2020" name="BMC Genomics">
        <title>Correction to: Identification and distribution of gene clusters required for synthesis of sphingolipid metabolism inhibitors in diverse species of the filamentous fungus Fusarium.</title>
        <authorList>
            <person name="Kim H.S."/>
            <person name="Lohmar J.M."/>
            <person name="Busman M."/>
            <person name="Brown D.W."/>
            <person name="Naumann T.A."/>
            <person name="Divon H.H."/>
            <person name="Lysoe E."/>
            <person name="Uhlig S."/>
            <person name="Proctor R.H."/>
        </authorList>
    </citation>
    <scope>NUCLEOTIDE SEQUENCE</scope>
    <source>
        <strain evidence="3">NRRL 20472</strain>
    </source>
</reference>
<dbReference type="AlphaFoldDB" id="A0A8H4TQX9"/>
<reference evidence="3" key="2">
    <citation type="submission" date="2020-05" db="EMBL/GenBank/DDBJ databases">
        <authorList>
            <person name="Kim H.-S."/>
            <person name="Proctor R.H."/>
            <person name="Brown D.W."/>
        </authorList>
    </citation>
    <scope>NUCLEOTIDE SEQUENCE</scope>
    <source>
        <strain evidence="3">NRRL 20472</strain>
    </source>
</reference>
<dbReference type="EMBL" id="JABEXW010000536">
    <property type="protein sequence ID" value="KAF4962503.1"/>
    <property type="molecule type" value="Genomic_DNA"/>
</dbReference>
<keyword evidence="2" id="KW-0812">Transmembrane</keyword>
<accession>A0A8H4TQX9</accession>
<keyword evidence="2" id="KW-0472">Membrane</keyword>
<protein>
    <recommendedName>
        <fullName evidence="5">Transmembrane protein</fullName>
    </recommendedName>
</protein>
<gene>
    <name evidence="3" type="ORF">FSARC_9426</name>
</gene>
<organism evidence="3 4">
    <name type="scientific">Fusarium sarcochroum</name>
    <dbReference type="NCBI Taxonomy" id="1208366"/>
    <lineage>
        <taxon>Eukaryota</taxon>
        <taxon>Fungi</taxon>
        <taxon>Dikarya</taxon>
        <taxon>Ascomycota</taxon>
        <taxon>Pezizomycotina</taxon>
        <taxon>Sordariomycetes</taxon>
        <taxon>Hypocreomycetidae</taxon>
        <taxon>Hypocreales</taxon>
        <taxon>Nectriaceae</taxon>
        <taxon>Fusarium</taxon>
        <taxon>Fusarium lateritium species complex</taxon>
    </lineage>
</organism>
<sequence length="100" mass="10869">MTTNSFGGALPRFDFPQQPAPPARFTARAARFFPSAAIVTTAAAACYYAYVYVPNQQSTPAVTYSAVRLQHNQTPPSTRPWGDRSPNAQLDHEGKIKPAS</sequence>
<name>A0A8H4TQX9_9HYPO</name>
<dbReference type="Proteomes" id="UP000622797">
    <property type="component" value="Unassembled WGS sequence"/>
</dbReference>
<feature type="region of interest" description="Disordered" evidence="1">
    <location>
        <begin position="70"/>
        <end position="100"/>
    </location>
</feature>
<keyword evidence="4" id="KW-1185">Reference proteome</keyword>
<proteinExistence type="predicted"/>
<keyword evidence="2" id="KW-1133">Transmembrane helix</keyword>
<evidence type="ECO:0000256" key="1">
    <source>
        <dbReference type="SAM" id="MobiDB-lite"/>
    </source>
</evidence>
<comment type="caution">
    <text evidence="3">The sequence shown here is derived from an EMBL/GenBank/DDBJ whole genome shotgun (WGS) entry which is preliminary data.</text>
</comment>
<feature type="compositionally biased region" description="Basic and acidic residues" evidence="1">
    <location>
        <begin position="90"/>
        <end position="100"/>
    </location>
</feature>